<dbReference type="GeneID" id="94424045"/>
<proteinExistence type="predicted"/>
<reference evidence="2 3" key="1">
    <citation type="journal article" date="2017" name="Int. J. Parasitol.">
        <title>The genome of the protozoan parasite Cystoisospora suis and a reverse vaccinology approach to identify vaccine candidates.</title>
        <authorList>
            <person name="Palmieri N."/>
            <person name="Shrestha A."/>
            <person name="Ruttkowski B."/>
            <person name="Beck T."/>
            <person name="Vogl C."/>
            <person name="Tomley F."/>
            <person name="Blake D.P."/>
            <person name="Joachim A."/>
        </authorList>
    </citation>
    <scope>NUCLEOTIDE SEQUENCE [LARGE SCALE GENOMIC DNA]</scope>
    <source>
        <strain evidence="2 3">Wien I</strain>
    </source>
</reference>
<evidence type="ECO:0000313" key="2">
    <source>
        <dbReference type="EMBL" id="PHJ25542.1"/>
    </source>
</evidence>
<comment type="caution">
    <text evidence="2">The sequence shown here is derived from an EMBL/GenBank/DDBJ whole genome shotgun (WGS) entry which is preliminary data.</text>
</comment>
<evidence type="ECO:0000313" key="3">
    <source>
        <dbReference type="Proteomes" id="UP000221165"/>
    </source>
</evidence>
<evidence type="ECO:0000256" key="1">
    <source>
        <dbReference type="SAM" id="Phobius"/>
    </source>
</evidence>
<dbReference type="Proteomes" id="UP000221165">
    <property type="component" value="Unassembled WGS sequence"/>
</dbReference>
<dbReference type="EMBL" id="MIGC01000226">
    <property type="protein sequence ID" value="PHJ25542.1"/>
    <property type="molecule type" value="Genomic_DNA"/>
</dbReference>
<feature type="transmembrane region" description="Helical" evidence="1">
    <location>
        <begin position="20"/>
        <end position="48"/>
    </location>
</feature>
<feature type="non-terminal residue" evidence="2">
    <location>
        <position position="1"/>
    </location>
</feature>
<dbReference type="VEuPathDB" id="ToxoDB:CSUI_000600"/>
<gene>
    <name evidence="2" type="ORF">CSUI_000600</name>
</gene>
<keyword evidence="3" id="KW-1185">Reference proteome</keyword>
<protein>
    <recommendedName>
        <fullName evidence="4">Transmembrane protein</fullName>
    </recommendedName>
</protein>
<evidence type="ECO:0008006" key="4">
    <source>
        <dbReference type="Google" id="ProtNLM"/>
    </source>
</evidence>
<name>A0A2C6LFJ1_9APIC</name>
<keyword evidence="1" id="KW-0812">Transmembrane</keyword>
<dbReference type="RefSeq" id="XP_067927188.1">
    <property type="nucleotide sequence ID" value="XM_068060834.1"/>
</dbReference>
<keyword evidence="1" id="KW-0472">Membrane</keyword>
<organism evidence="2 3">
    <name type="scientific">Cystoisospora suis</name>
    <dbReference type="NCBI Taxonomy" id="483139"/>
    <lineage>
        <taxon>Eukaryota</taxon>
        <taxon>Sar</taxon>
        <taxon>Alveolata</taxon>
        <taxon>Apicomplexa</taxon>
        <taxon>Conoidasida</taxon>
        <taxon>Coccidia</taxon>
        <taxon>Eucoccidiorida</taxon>
        <taxon>Eimeriorina</taxon>
        <taxon>Sarcocystidae</taxon>
        <taxon>Cystoisospora</taxon>
    </lineage>
</organism>
<accession>A0A2C6LFJ1</accession>
<dbReference type="AlphaFoldDB" id="A0A2C6LFJ1"/>
<keyword evidence="1" id="KW-1133">Transmembrane helix</keyword>
<sequence length="84" mass="9849">YKEKRDFSSEEKEEKSSYRLFFRLFSFILVSSFLLFFPYFTALLTFFFSAEFTQEKKDGVCMSGPSNFSFSSFTSFSLSSLRVA</sequence>